<evidence type="ECO:0000313" key="1">
    <source>
        <dbReference type="EMBL" id="QXE24133.1"/>
    </source>
</evidence>
<gene>
    <name evidence="1" type="ORF">B6N60_02837</name>
</gene>
<protein>
    <submittedName>
        <fullName evidence="1">Uncharacterized protein</fullName>
    </submittedName>
</protein>
<dbReference type="Proteomes" id="UP000683511">
    <property type="component" value="Chromosome"/>
</dbReference>
<evidence type="ECO:0000313" key="2">
    <source>
        <dbReference type="Proteomes" id="UP000683511"/>
    </source>
</evidence>
<sequence length="34" mass="4030">MLIRLVEKIKGIVILFNRDCGDNYTIVENQVYMK</sequence>
<reference evidence="1" key="1">
    <citation type="submission" date="2017-04" db="EMBL/GenBank/DDBJ databases">
        <title>Genome deletions in a multicellular cyanobacterial endosymbiont for morphological adaptation in marine diatoms.</title>
        <authorList>
            <person name="Wang Y."/>
            <person name="Gao H."/>
            <person name="Li R."/>
            <person name="Xu X."/>
        </authorList>
    </citation>
    <scope>NUCLEOTIDE SEQUENCE</scope>
    <source>
        <strain evidence="1">FACHB 800</strain>
    </source>
</reference>
<accession>A0A975Y5E2</accession>
<dbReference type="AlphaFoldDB" id="A0A975Y5E2"/>
<name>A0A975Y5E2_9NOST</name>
<organism evidence="1 2">
    <name type="scientific">Richelia sinica FACHB-800</name>
    <dbReference type="NCBI Taxonomy" id="1357546"/>
    <lineage>
        <taxon>Bacteria</taxon>
        <taxon>Bacillati</taxon>
        <taxon>Cyanobacteriota</taxon>
        <taxon>Cyanophyceae</taxon>
        <taxon>Nostocales</taxon>
        <taxon>Nostocaceae</taxon>
        <taxon>Richelia</taxon>
    </lineage>
</organism>
<proteinExistence type="predicted"/>
<dbReference type="EMBL" id="CP021056">
    <property type="protein sequence ID" value="QXE24133.1"/>
    <property type="molecule type" value="Genomic_DNA"/>
</dbReference>
<keyword evidence="2" id="KW-1185">Reference proteome</keyword>
<dbReference type="KEGG" id="rsin:B6N60_02837"/>